<dbReference type="PIRSF" id="PIRSF006060">
    <property type="entry name" value="AA_transporter"/>
    <property type="match status" value="1"/>
</dbReference>
<dbReference type="Proteomes" id="UP001056384">
    <property type="component" value="Chromosome 9"/>
</dbReference>
<evidence type="ECO:0000313" key="8">
    <source>
        <dbReference type="Proteomes" id="UP001056384"/>
    </source>
</evidence>
<keyword evidence="8" id="KW-1185">Reference proteome</keyword>
<feature type="transmembrane region" description="Helical" evidence="6">
    <location>
        <begin position="309"/>
        <end position="333"/>
    </location>
</feature>
<feature type="transmembrane region" description="Helical" evidence="6">
    <location>
        <begin position="131"/>
        <end position="151"/>
    </location>
</feature>
<feature type="transmembrane region" description="Helical" evidence="6">
    <location>
        <begin position="381"/>
        <end position="400"/>
    </location>
</feature>
<keyword evidence="2" id="KW-0813">Transport</keyword>
<organism evidence="7 8">
    <name type="scientific">Septoria linicola</name>
    <dbReference type="NCBI Taxonomy" id="215465"/>
    <lineage>
        <taxon>Eukaryota</taxon>
        <taxon>Fungi</taxon>
        <taxon>Dikarya</taxon>
        <taxon>Ascomycota</taxon>
        <taxon>Pezizomycotina</taxon>
        <taxon>Dothideomycetes</taxon>
        <taxon>Dothideomycetidae</taxon>
        <taxon>Mycosphaerellales</taxon>
        <taxon>Mycosphaerellaceae</taxon>
        <taxon>Septoria</taxon>
    </lineage>
</organism>
<accession>A0A9Q9AXZ5</accession>
<feature type="transmembrane region" description="Helical" evidence="6">
    <location>
        <begin position="264"/>
        <end position="288"/>
    </location>
</feature>
<dbReference type="PANTHER" id="PTHR45649:SF4">
    <property type="entry name" value="TRANSPORTER, PUTATIVE (EUROFUNG)-RELATED"/>
    <property type="match status" value="1"/>
</dbReference>
<evidence type="ECO:0000256" key="3">
    <source>
        <dbReference type="ARBA" id="ARBA00022692"/>
    </source>
</evidence>
<evidence type="ECO:0000256" key="6">
    <source>
        <dbReference type="SAM" id="Phobius"/>
    </source>
</evidence>
<dbReference type="InterPro" id="IPR002293">
    <property type="entry name" value="AA/rel_permease1"/>
</dbReference>
<dbReference type="PANTHER" id="PTHR45649">
    <property type="entry name" value="AMINO-ACID PERMEASE BAT1"/>
    <property type="match status" value="1"/>
</dbReference>
<dbReference type="Gene3D" id="1.20.1740.10">
    <property type="entry name" value="Amino acid/polyamine transporter I"/>
    <property type="match status" value="1"/>
</dbReference>
<dbReference type="EMBL" id="CP099426">
    <property type="protein sequence ID" value="USW57144.1"/>
    <property type="molecule type" value="Genomic_DNA"/>
</dbReference>
<protein>
    <submittedName>
        <fullName evidence="7">Amino acid/polyamine transporter I</fullName>
    </submittedName>
</protein>
<reference evidence="7" key="1">
    <citation type="submission" date="2022-06" db="EMBL/GenBank/DDBJ databases">
        <title>Complete genome sequences of two strains of the flax pathogen Septoria linicola.</title>
        <authorList>
            <person name="Lapalu N."/>
            <person name="Simon A."/>
            <person name="Demenou B."/>
            <person name="Paumier D."/>
            <person name="Guillot M.-P."/>
            <person name="Gout L."/>
            <person name="Valade R."/>
        </authorList>
    </citation>
    <scope>NUCLEOTIDE SEQUENCE</scope>
    <source>
        <strain evidence="7">SE15195</strain>
    </source>
</reference>
<proteinExistence type="predicted"/>
<dbReference type="GO" id="GO:0016020">
    <property type="term" value="C:membrane"/>
    <property type="evidence" value="ECO:0007669"/>
    <property type="project" value="UniProtKB-SubCell"/>
</dbReference>
<name>A0A9Q9AXZ5_9PEZI</name>
<evidence type="ECO:0000256" key="5">
    <source>
        <dbReference type="ARBA" id="ARBA00023136"/>
    </source>
</evidence>
<sequence>MALITGGLPGLVWSVVWAHVGQLMIVLSLAEMSSLVPVAGGPYQWVSAFAPQPYQQLLSYLTGSLCSIGWQARFTVICYLLAGIMLALVETNHDDFHSTKWQRNLLTIAVASVVSAFNALAAAHLSIAEGVFALCHVYALVPIVVSLWLLASKGSVADVFLNFTDNGGNWPSSALGVLVGQLPAMFTVLGSEATAHIAEEVEEPNKILPRCMVWSYLANLPGTLILLLTFAFNISDLNSAMNDMIPFGSVLRTALNSREANTGFLTVILSLMFMVAVSTMVSTSRHLFSFARDRALYSSPWFSKVDTTLQVPLNAIYSTLILTIVLVLVTIWNRSPLNTMMGLTVAALMSAYIVAIGSFLKKRLSGEGLPQAGWSLGNAGIWINGFAILYATWSLFWSFWPVKYRPSARDMNWAILLYLTVVSYGLGFFISSQRRLRLRPMEMIPTWARR</sequence>
<keyword evidence="4 6" id="KW-1133">Transmembrane helix</keyword>
<keyword evidence="3 6" id="KW-0812">Transmembrane</keyword>
<keyword evidence="5 6" id="KW-0472">Membrane</keyword>
<evidence type="ECO:0000256" key="2">
    <source>
        <dbReference type="ARBA" id="ARBA00022448"/>
    </source>
</evidence>
<dbReference type="OrthoDB" id="3257095at2759"/>
<feature type="transmembrane region" description="Helical" evidence="6">
    <location>
        <begin position="105"/>
        <end position="125"/>
    </location>
</feature>
<feature type="transmembrane region" description="Helical" evidence="6">
    <location>
        <begin position="213"/>
        <end position="234"/>
    </location>
</feature>
<evidence type="ECO:0000256" key="4">
    <source>
        <dbReference type="ARBA" id="ARBA00022989"/>
    </source>
</evidence>
<dbReference type="Pfam" id="PF13520">
    <property type="entry name" value="AA_permease_2"/>
    <property type="match status" value="1"/>
</dbReference>
<feature type="transmembrane region" description="Helical" evidence="6">
    <location>
        <begin position="412"/>
        <end position="431"/>
    </location>
</feature>
<evidence type="ECO:0000256" key="1">
    <source>
        <dbReference type="ARBA" id="ARBA00004141"/>
    </source>
</evidence>
<comment type="subcellular location">
    <subcellularLocation>
        <location evidence="1">Membrane</location>
        <topology evidence="1">Multi-pass membrane protein</topology>
    </subcellularLocation>
</comment>
<feature type="transmembrane region" description="Helical" evidence="6">
    <location>
        <begin position="339"/>
        <end position="360"/>
    </location>
</feature>
<dbReference type="GO" id="GO:0022857">
    <property type="term" value="F:transmembrane transporter activity"/>
    <property type="evidence" value="ECO:0007669"/>
    <property type="project" value="InterPro"/>
</dbReference>
<evidence type="ECO:0000313" key="7">
    <source>
        <dbReference type="EMBL" id="USW57144.1"/>
    </source>
</evidence>
<dbReference type="AlphaFoldDB" id="A0A9Q9AXZ5"/>
<feature type="transmembrane region" description="Helical" evidence="6">
    <location>
        <begin position="68"/>
        <end position="89"/>
    </location>
</feature>
<gene>
    <name evidence="7" type="ORF">Slin15195_G104630</name>
</gene>